<reference evidence="22" key="1">
    <citation type="submission" date="2015-09" db="EMBL/GenBank/DDBJ databases">
        <authorList>
            <person name="Shao Z."/>
            <person name="Wang L."/>
        </authorList>
    </citation>
    <scope>NUCLEOTIDE SEQUENCE [LARGE SCALE GENOMIC DNA]</scope>
    <source>
        <strain evidence="22">F13-1</strain>
    </source>
</reference>
<keyword evidence="4 14" id="KW-1134">Transmembrane beta strand</keyword>
<feature type="domain" description="TonB-dependent receptor-like beta-barrel" evidence="19">
    <location>
        <begin position="242"/>
        <end position="676"/>
    </location>
</feature>
<evidence type="ECO:0000256" key="3">
    <source>
        <dbReference type="ARBA" id="ARBA00022448"/>
    </source>
</evidence>
<keyword evidence="7 18" id="KW-0732">Signal</keyword>
<keyword evidence="6 14" id="KW-0812">Transmembrane</keyword>
<evidence type="ECO:0000259" key="19">
    <source>
        <dbReference type="Pfam" id="PF00593"/>
    </source>
</evidence>
<evidence type="ECO:0000256" key="1">
    <source>
        <dbReference type="ARBA" id="ARBA00004571"/>
    </source>
</evidence>
<dbReference type="AlphaFoldDB" id="A0A291HRH5"/>
<dbReference type="Pfam" id="PF00593">
    <property type="entry name" value="TonB_dep_Rec_b-barrel"/>
    <property type="match status" value="1"/>
</dbReference>
<comment type="subcellular location">
    <subcellularLocation>
        <location evidence="1 14">Cell outer membrane</location>
        <topology evidence="1 14">Multi-pass membrane protein</topology>
    </subcellularLocation>
</comment>
<keyword evidence="11 14" id="KW-0472">Membrane</keyword>
<dbReference type="GO" id="GO:0015891">
    <property type="term" value="P:siderophore transport"/>
    <property type="evidence" value="ECO:0007669"/>
    <property type="project" value="InterPro"/>
</dbReference>
<feature type="compositionally biased region" description="Polar residues" evidence="17">
    <location>
        <begin position="48"/>
        <end position="77"/>
    </location>
</feature>
<keyword evidence="8" id="KW-0408">Iron</keyword>
<dbReference type="Pfam" id="PF07715">
    <property type="entry name" value="Plug"/>
    <property type="match status" value="1"/>
</dbReference>
<evidence type="ECO:0000313" key="22">
    <source>
        <dbReference type="Proteomes" id="UP000217763"/>
    </source>
</evidence>
<dbReference type="GO" id="GO:0009279">
    <property type="term" value="C:cell outer membrane"/>
    <property type="evidence" value="ECO:0007669"/>
    <property type="project" value="UniProtKB-SubCell"/>
</dbReference>
<dbReference type="PROSITE" id="PS52016">
    <property type="entry name" value="TONB_DEPENDENT_REC_3"/>
    <property type="match status" value="1"/>
</dbReference>
<dbReference type="FunFam" id="2.170.130.10:FF:000010">
    <property type="entry name" value="Ferripyoverdine receptor"/>
    <property type="match status" value="1"/>
</dbReference>
<dbReference type="InterPro" id="IPR037066">
    <property type="entry name" value="Plug_dom_sf"/>
</dbReference>
<feature type="region of interest" description="Disordered" evidence="17">
    <location>
        <begin position="44"/>
        <end position="77"/>
    </location>
</feature>
<evidence type="ECO:0000256" key="6">
    <source>
        <dbReference type="ARBA" id="ARBA00022692"/>
    </source>
</evidence>
<evidence type="ECO:0000256" key="4">
    <source>
        <dbReference type="ARBA" id="ARBA00022452"/>
    </source>
</evidence>
<protein>
    <submittedName>
        <fullName evidence="21">TonB-dependent receptor</fullName>
    </submittedName>
</protein>
<feature type="signal peptide" evidence="18">
    <location>
        <begin position="1"/>
        <end position="26"/>
    </location>
</feature>
<evidence type="ECO:0000256" key="18">
    <source>
        <dbReference type="SAM" id="SignalP"/>
    </source>
</evidence>
<evidence type="ECO:0000256" key="10">
    <source>
        <dbReference type="ARBA" id="ARBA00023077"/>
    </source>
</evidence>
<dbReference type="GO" id="GO:0015344">
    <property type="term" value="F:siderophore uptake transmembrane transporter activity"/>
    <property type="evidence" value="ECO:0007669"/>
    <property type="project" value="TreeGrafter"/>
</dbReference>
<keyword evidence="13 14" id="KW-0998">Cell outer membrane</keyword>
<dbReference type="InterPro" id="IPR000531">
    <property type="entry name" value="Beta-barrel_TonB"/>
</dbReference>
<dbReference type="KEGG" id="zdf:AN401_13405"/>
<evidence type="ECO:0000256" key="13">
    <source>
        <dbReference type="ARBA" id="ARBA00023237"/>
    </source>
</evidence>
<proteinExistence type="inferred from homology"/>
<dbReference type="Proteomes" id="UP000217763">
    <property type="component" value="Chromosome"/>
</dbReference>
<keyword evidence="9" id="KW-0406">Ion transport</keyword>
<dbReference type="InterPro" id="IPR036942">
    <property type="entry name" value="Beta-barrel_TonB_sf"/>
</dbReference>
<evidence type="ECO:0000256" key="5">
    <source>
        <dbReference type="ARBA" id="ARBA00022496"/>
    </source>
</evidence>
<keyword evidence="5" id="KW-0410">Iron transport</keyword>
<evidence type="ECO:0000256" key="12">
    <source>
        <dbReference type="ARBA" id="ARBA00023170"/>
    </source>
</evidence>
<keyword evidence="12 21" id="KW-0675">Receptor</keyword>
<dbReference type="RefSeq" id="WP_232513315.1">
    <property type="nucleotide sequence ID" value="NZ_CP012621.1"/>
</dbReference>
<evidence type="ECO:0000313" key="21">
    <source>
        <dbReference type="EMBL" id="ATG74734.1"/>
    </source>
</evidence>
<dbReference type="EMBL" id="CP012621">
    <property type="protein sequence ID" value="ATG74734.1"/>
    <property type="molecule type" value="Genomic_DNA"/>
</dbReference>
<accession>A0A291HRH5</accession>
<dbReference type="NCBIfam" id="TIGR01783">
    <property type="entry name" value="TonB-siderophor"/>
    <property type="match status" value="1"/>
</dbReference>
<dbReference type="InterPro" id="IPR010105">
    <property type="entry name" value="TonB_sidphr_rcpt"/>
</dbReference>
<evidence type="ECO:0000256" key="2">
    <source>
        <dbReference type="ARBA" id="ARBA00009810"/>
    </source>
</evidence>
<keyword evidence="3 14" id="KW-0813">Transport</keyword>
<evidence type="ECO:0000256" key="17">
    <source>
        <dbReference type="SAM" id="MobiDB-lite"/>
    </source>
</evidence>
<feature type="domain" description="TonB-dependent receptor plug" evidence="20">
    <location>
        <begin position="69"/>
        <end position="168"/>
    </location>
</feature>
<dbReference type="InterPro" id="IPR012910">
    <property type="entry name" value="Plug_dom"/>
</dbReference>
<dbReference type="Gene3D" id="2.40.170.20">
    <property type="entry name" value="TonB-dependent receptor, beta-barrel domain"/>
    <property type="match status" value="1"/>
</dbReference>
<dbReference type="InterPro" id="IPR010917">
    <property type="entry name" value="TonB_rcpt_CS"/>
</dbReference>
<comment type="similarity">
    <text evidence="2 14 16">Belongs to the TonB-dependent receptor family.</text>
</comment>
<feature type="chain" id="PRO_5013104126" evidence="18">
    <location>
        <begin position="27"/>
        <end position="708"/>
    </location>
</feature>
<dbReference type="PANTHER" id="PTHR32552:SF74">
    <property type="entry name" value="HYDROXAMATE SIDEROPHORE RECEPTOR FHUE"/>
    <property type="match status" value="1"/>
</dbReference>
<keyword evidence="22" id="KW-1185">Reference proteome</keyword>
<evidence type="ECO:0000259" key="20">
    <source>
        <dbReference type="Pfam" id="PF07715"/>
    </source>
</evidence>
<dbReference type="PANTHER" id="PTHR32552">
    <property type="entry name" value="FERRICHROME IRON RECEPTOR-RELATED"/>
    <property type="match status" value="1"/>
</dbReference>
<evidence type="ECO:0000256" key="8">
    <source>
        <dbReference type="ARBA" id="ARBA00023004"/>
    </source>
</evidence>
<gene>
    <name evidence="21" type="ORF">AN401_13405</name>
</gene>
<dbReference type="GO" id="GO:0038023">
    <property type="term" value="F:signaling receptor activity"/>
    <property type="evidence" value="ECO:0007669"/>
    <property type="project" value="InterPro"/>
</dbReference>
<feature type="short sequence motif" description="TonB C-terminal box" evidence="15">
    <location>
        <begin position="691"/>
        <end position="708"/>
    </location>
</feature>
<keyword evidence="10 16" id="KW-0798">TonB box</keyword>
<evidence type="ECO:0000256" key="15">
    <source>
        <dbReference type="PROSITE-ProRule" id="PRU10144"/>
    </source>
</evidence>
<evidence type="ECO:0000256" key="7">
    <source>
        <dbReference type="ARBA" id="ARBA00022729"/>
    </source>
</evidence>
<dbReference type="SUPFAM" id="SSF56935">
    <property type="entry name" value="Porins"/>
    <property type="match status" value="1"/>
</dbReference>
<evidence type="ECO:0000256" key="11">
    <source>
        <dbReference type="ARBA" id="ARBA00023136"/>
    </source>
</evidence>
<sequence length="708" mass="77711">MPFQKKHLSRVIAALLAGAVLAPALAQQQDPLVLSTVTVNAERENDVTEGSDSYTTKSSRTATKLSLSPRETPQTVSVTTRTKMDDFALNDVNAVLANTNGVNVEKVETDRTYFTARGFDITNFQVDGIGVPLTYGNLMGDLDTALFDKVEVLKGANGLMSGAGSPAATVNFVRKRPTEEFQASAKAGVGSWDYRRLEGDISGALSERVRARLVVAGQDKHSYLDRYEQQRGLAYGVLEADLTDSTLLTLGHSYQQNDADSPLWGSLPLFYTDGSRTDYSRSDSSAADWAYWNNEDNRSFVELAQELGNGWTAKAAYSHVKIESDGQMFYIRANPIPDGSIPQGNHASHYTFSSRQDLVDLYASGPFRLAGREHELVAGTSWSFTSTTDKSMSGANNKLETLPSLNGWNGHIAKPQFTVDGGGSDWTDKQQSLYAAARFSLTEDLSLLAGARLSNWDSHGTSYGKDKATRHDNVLVPYAGLVYDLTPNYSLYASYTEIFTPQVAADIDGNRLDPVEGSSMETGVKSEWLDGRLYANLALFRIEQSNLAEAAGVVDGRTHFRAVDGVTSQGVELELAGELLPGWEASAGYSYVDIEDSEGNTTKTYTPRQSAKLATTYRLPMMEQLKLGANIKWQDDIYVDLGAGREIRQDAYTLLGLMAKYDFTPRLDATLNVDNLTDEKYLNSLYWGGSQAFYGEPRNAKLTVNWKF</sequence>
<organism evidence="21 22">
    <name type="scientific">Zobellella denitrificans</name>
    <dbReference type="NCBI Taxonomy" id="347534"/>
    <lineage>
        <taxon>Bacteria</taxon>
        <taxon>Pseudomonadati</taxon>
        <taxon>Pseudomonadota</taxon>
        <taxon>Gammaproteobacteria</taxon>
        <taxon>Aeromonadales</taxon>
        <taxon>Aeromonadaceae</taxon>
        <taxon>Zobellella</taxon>
    </lineage>
</organism>
<evidence type="ECO:0000256" key="14">
    <source>
        <dbReference type="PROSITE-ProRule" id="PRU01360"/>
    </source>
</evidence>
<dbReference type="Gene3D" id="2.170.130.10">
    <property type="entry name" value="TonB-dependent receptor, plug domain"/>
    <property type="match status" value="1"/>
</dbReference>
<name>A0A291HRH5_9GAMM</name>
<dbReference type="CDD" id="cd01347">
    <property type="entry name" value="ligand_gated_channel"/>
    <property type="match status" value="1"/>
</dbReference>
<dbReference type="InterPro" id="IPR039426">
    <property type="entry name" value="TonB-dep_rcpt-like"/>
</dbReference>
<evidence type="ECO:0000256" key="16">
    <source>
        <dbReference type="RuleBase" id="RU003357"/>
    </source>
</evidence>
<dbReference type="PROSITE" id="PS01156">
    <property type="entry name" value="TONB_DEPENDENT_REC_2"/>
    <property type="match status" value="1"/>
</dbReference>
<evidence type="ECO:0000256" key="9">
    <source>
        <dbReference type="ARBA" id="ARBA00023065"/>
    </source>
</evidence>